<dbReference type="Proteomes" id="UP000292003">
    <property type="component" value="Unassembled WGS sequence"/>
</dbReference>
<evidence type="ECO:0000256" key="3">
    <source>
        <dbReference type="ARBA" id="ARBA00022679"/>
    </source>
</evidence>
<evidence type="ECO:0000313" key="10">
    <source>
        <dbReference type="Proteomes" id="UP000292003"/>
    </source>
</evidence>
<comment type="subcellular location">
    <subcellularLocation>
        <location evidence="1">Cell membrane</location>
        <topology evidence="1">Multi-pass membrane protein</topology>
    </subcellularLocation>
</comment>
<dbReference type="EMBL" id="SFCC01000008">
    <property type="protein sequence ID" value="RZQ62882.1"/>
    <property type="molecule type" value="Genomic_DNA"/>
</dbReference>
<dbReference type="Pfam" id="PF09594">
    <property type="entry name" value="GT87"/>
    <property type="match status" value="1"/>
</dbReference>
<feature type="transmembrane region" description="Helical" evidence="8">
    <location>
        <begin position="140"/>
        <end position="161"/>
    </location>
</feature>
<gene>
    <name evidence="9" type="ORF">EWH70_17365</name>
</gene>
<feature type="transmembrane region" description="Helical" evidence="8">
    <location>
        <begin position="84"/>
        <end position="103"/>
    </location>
</feature>
<keyword evidence="3" id="KW-0808">Transferase</keyword>
<evidence type="ECO:0000256" key="5">
    <source>
        <dbReference type="ARBA" id="ARBA00022989"/>
    </source>
</evidence>
<sequence length="413" mass="45474">MLWLAAVPVIAIVAGVIGWLLDWRLGVDSAVYRAGALTLLNGDPLYEANSLSTEPWWALLPFTYPPTAAMMFAPLALMPIQVAWGVLAAVSILAMALCIRVAIGSLPRLPGDVSRWAQPGRATLVFAVVLLGLEPVWRTVFLGQINLILMALVMVDVLVVTARGSRWGGIMVGVAAAVKLTPIVFVGHLLFTGKWRDALRALATFVALQGLMFLIVPSDAWRYWTHTLPDTGRIGPLHWAGNQSLNGLFNRLTDLAPWASTAAYVAAFALLVPSIWLVVRFHRKGQALAALLVTAFWILLVSPVSWSHHWVWAVPLIVLLVSRLPQTTLSTAWRRWVAAAAVVVVFASCVLLIMPNGRDIELHWDFWEFVIGSAYILIPFVLAAVLTVRWYLLRRRPPVREPAKDNVDASMVN</sequence>
<feature type="transmembrane region" description="Helical" evidence="8">
    <location>
        <begin position="198"/>
        <end position="216"/>
    </location>
</feature>
<feature type="transmembrane region" description="Helical" evidence="8">
    <location>
        <begin position="115"/>
        <end position="133"/>
    </location>
</feature>
<evidence type="ECO:0000256" key="7">
    <source>
        <dbReference type="ARBA" id="ARBA00024033"/>
    </source>
</evidence>
<feature type="transmembrane region" description="Helical" evidence="8">
    <location>
        <begin position="56"/>
        <end position="77"/>
    </location>
</feature>
<dbReference type="RefSeq" id="WP_130476619.1">
    <property type="nucleotide sequence ID" value="NZ_SFCC01000008.1"/>
</dbReference>
<keyword evidence="5 8" id="KW-1133">Transmembrane helix</keyword>
<keyword evidence="6 8" id="KW-0472">Membrane</keyword>
<keyword evidence="2" id="KW-1003">Cell membrane</keyword>
<reference evidence="9 10" key="1">
    <citation type="submission" date="2019-02" db="EMBL/GenBank/DDBJ databases">
        <title>Draft genome sequence of Amycolatopsis sp. 8-3EHSu isolated from roots of Suaeda maritima.</title>
        <authorList>
            <person name="Duangmal K."/>
            <person name="Chantavorakit T."/>
        </authorList>
    </citation>
    <scope>NUCLEOTIDE SEQUENCE [LARGE SCALE GENOMIC DNA]</scope>
    <source>
        <strain evidence="9 10">8-3EHSu</strain>
    </source>
</reference>
<feature type="transmembrane region" description="Helical" evidence="8">
    <location>
        <begin position="366"/>
        <end position="392"/>
    </location>
</feature>
<feature type="transmembrane region" description="Helical" evidence="8">
    <location>
        <begin position="310"/>
        <end position="329"/>
    </location>
</feature>
<evidence type="ECO:0000256" key="8">
    <source>
        <dbReference type="SAM" id="Phobius"/>
    </source>
</evidence>
<dbReference type="AlphaFoldDB" id="A0A4Q7J7V9"/>
<dbReference type="GO" id="GO:0005886">
    <property type="term" value="C:plasma membrane"/>
    <property type="evidence" value="ECO:0007669"/>
    <property type="project" value="UniProtKB-SubCell"/>
</dbReference>
<evidence type="ECO:0000256" key="1">
    <source>
        <dbReference type="ARBA" id="ARBA00004651"/>
    </source>
</evidence>
<organism evidence="9 10">
    <name type="scientific">Amycolatopsis suaedae</name>
    <dbReference type="NCBI Taxonomy" id="2510978"/>
    <lineage>
        <taxon>Bacteria</taxon>
        <taxon>Bacillati</taxon>
        <taxon>Actinomycetota</taxon>
        <taxon>Actinomycetes</taxon>
        <taxon>Pseudonocardiales</taxon>
        <taxon>Pseudonocardiaceae</taxon>
        <taxon>Amycolatopsis</taxon>
    </lineage>
</organism>
<comment type="caution">
    <text evidence="9">The sequence shown here is derived from an EMBL/GenBank/DDBJ whole genome shotgun (WGS) entry which is preliminary data.</text>
</comment>
<comment type="similarity">
    <text evidence="7">Belongs to the glycosyltransferase 87 family.</text>
</comment>
<proteinExistence type="inferred from homology"/>
<feature type="transmembrane region" description="Helical" evidence="8">
    <location>
        <begin position="336"/>
        <end position="354"/>
    </location>
</feature>
<feature type="transmembrane region" description="Helical" evidence="8">
    <location>
        <begin position="255"/>
        <end position="279"/>
    </location>
</feature>
<accession>A0A4Q7J7V9</accession>
<evidence type="ECO:0000256" key="2">
    <source>
        <dbReference type="ARBA" id="ARBA00022475"/>
    </source>
</evidence>
<dbReference type="GO" id="GO:0016758">
    <property type="term" value="F:hexosyltransferase activity"/>
    <property type="evidence" value="ECO:0007669"/>
    <property type="project" value="InterPro"/>
</dbReference>
<feature type="transmembrane region" description="Helical" evidence="8">
    <location>
        <begin position="167"/>
        <end position="191"/>
    </location>
</feature>
<dbReference type="OrthoDB" id="9774600at2"/>
<keyword evidence="4 8" id="KW-0812">Transmembrane</keyword>
<evidence type="ECO:0000313" key="9">
    <source>
        <dbReference type="EMBL" id="RZQ62882.1"/>
    </source>
</evidence>
<dbReference type="InterPro" id="IPR018584">
    <property type="entry name" value="GT87"/>
</dbReference>
<protein>
    <submittedName>
        <fullName evidence="9">DUF2029 domain-containing protein</fullName>
    </submittedName>
</protein>
<evidence type="ECO:0000256" key="4">
    <source>
        <dbReference type="ARBA" id="ARBA00022692"/>
    </source>
</evidence>
<name>A0A4Q7J7V9_9PSEU</name>
<keyword evidence="10" id="KW-1185">Reference proteome</keyword>
<evidence type="ECO:0000256" key="6">
    <source>
        <dbReference type="ARBA" id="ARBA00023136"/>
    </source>
</evidence>
<feature type="transmembrane region" description="Helical" evidence="8">
    <location>
        <begin position="286"/>
        <end position="304"/>
    </location>
</feature>